<dbReference type="EMBL" id="LCRF01000030">
    <property type="protein sequence ID" value="KKW30863.1"/>
    <property type="molecule type" value="Genomic_DNA"/>
</dbReference>
<name>A0A0G1XHZ3_9BACT</name>
<dbReference type="AlphaFoldDB" id="A0A0G1XHZ3"/>
<evidence type="ECO:0000313" key="3">
    <source>
        <dbReference type="Proteomes" id="UP000034445"/>
    </source>
</evidence>
<organism evidence="2 3">
    <name type="scientific">Candidatus Kaiserbacteria bacterium GW2011_GWC2_52_8b</name>
    <dbReference type="NCBI Taxonomy" id="1618676"/>
    <lineage>
        <taxon>Bacteria</taxon>
        <taxon>Candidatus Kaiseribacteriota</taxon>
    </lineage>
</organism>
<evidence type="ECO:0000256" key="1">
    <source>
        <dbReference type="SAM" id="Phobius"/>
    </source>
</evidence>
<protein>
    <submittedName>
        <fullName evidence="2">Uncharacterized protein</fullName>
    </submittedName>
</protein>
<proteinExistence type="predicted"/>
<reference evidence="2 3" key="1">
    <citation type="journal article" date="2015" name="Nature">
        <title>rRNA introns, odd ribosomes, and small enigmatic genomes across a large radiation of phyla.</title>
        <authorList>
            <person name="Brown C.T."/>
            <person name="Hug L.A."/>
            <person name="Thomas B.C."/>
            <person name="Sharon I."/>
            <person name="Castelle C.J."/>
            <person name="Singh A."/>
            <person name="Wilkins M.J."/>
            <person name="Williams K.H."/>
            <person name="Banfield J.F."/>
        </authorList>
    </citation>
    <scope>NUCLEOTIDE SEQUENCE [LARGE SCALE GENOMIC DNA]</scope>
</reference>
<accession>A0A0G1XHZ3</accession>
<keyword evidence="1" id="KW-1133">Transmembrane helix</keyword>
<dbReference type="Proteomes" id="UP000034445">
    <property type="component" value="Unassembled WGS sequence"/>
</dbReference>
<comment type="caution">
    <text evidence="2">The sequence shown here is derived from an EMBL/GenBank/DDBJ whole genome shotgun (WGS) entry which is preliminary data.</text>
</comment>
<keyword evidence="1" id="KW-0812">Transmembrane</keyword>
<feature type="transmembrane region" description="Helical" evidence="1">
    <location>
        <begin position="22"/>
        <end position="43"/>
    </location>
</feature>
<gene>
    <name evidence="2" type="ORF">UY74_C0030G0001</name>
</gene>
<keyword evidence="1" id="KW-0472">Membrane</keyword>
<sequence length="320" mass="34622">MLETPVENQSDRSEQRGGLLHAYPYAFAILGVVIILGAGAFVVQQRLSTAPPPPRTGAWSGNISTLLGPFDYGAAQESVQRGRDIMNHVQQSAPYTYKIPILTPQPPPPSQENPASIVLQNDAFDYDAFIAFLSHAGMSTSSTDQNSVPSAYAYIPSGLISTQVRAKERSAAQENLYNYGNDVGSALQTFENNHKNEAQVLKDQMQDPQDAAKLAAVMRLAADLENVGVSLKTLDQIPQQMRTLHMALAKSYETMGQNLRLVPTTKTPRDFLAAIDAYNKSADEFVRSFVAVATLFSANGVTFAAEDPGSVFTFTNTGGL</sequence>
<evidence type="ECO:0000313" key="2">
    <source>
        <dbReference type="EMBL" id="KKW30863.1"/>
    </source>
</evidence>